<name>A0ABW6TLG6_9NOCA</name>
<keyword evidence="2" id="KW-1185">Reference proteome</keyword>
<dbReference type="Proteomes" id="UP001602089">
    <property type="component" value="Unassembled WGS sequence"/>
</dbReference>
<evidence type="ECO:0000313" key="2">
    <source>
        <dbReference type="Proteomes" id="UP001602089"/>
    </source>
</evidence>
<sequence length="61" mass="6971">MNLIWRHKEHGWTWADNYNDYGPDYAGPNAYNALIQPMILWATAEANKRGGDGIERYGISS</sequence>
<accession>A0ABW6TLG6</accession>
<dbReference type="RefSeq" id="WP_387132063.1">
    <property type="nucleotide sequence ID" value="NZ_JBIATK010000012.1"/>
</dbReference>
<reference evidence="1 2" key="1">
    <citation type="submission" date="2024-10" db="EMBL/GenBank/DDBJ databases">
        <title>The Natural Products Discovery Center: Release of the First 8490 Sequenced Strains for Exploring Actinobacteria Biosynthetic Diversity.</title>
        <authorList>
            <person name="Kalkreuter E."/>
            <person name="Kautsar S.A."/>
            <person name="Yang D."/>
            <person name="Bader C.D."/>
            <person name="Teijaro C.N."/>
            <person name="Fluegel L."/>
            <person name="Davis C.M."/>
            <person name="Simpson J.R."/>
            <person name="Lauterbach L."/>
            <person name="Steele A.D."/>
            <person name="Gui C."/>
            <person name="Meng S."/>
            <person name="Li G."/>
            <person name="Viehrig K."/>
            <person name="Ye F."/>
            <person name="Su P."/>
            <person name="Kiefer A.F."/>
            <person name="Nichols A."/>
            <person name="Cepeda A.J."/>
            <person name="Yan W."/>
            <person name="Fan B."/>
            <person name="Jiang Y."/>
            <person name="Adhikari A."/>
            <person name="Zheng C.-J."/>
            <person name="Schuster L."/>
            <person name="Cowan T.M."/>
            <person name="Smanski M.J."/>
            <person name="Chevrette M.G."/>
            <person name="De Carvalho L.P.S."/>
            <person name="Shen B."/>
        </authorList>
    </citation>
    <scope>NUCLEOTIDE SEQUENCE [LARGE SCALE GENOMIC DNA]</scope>
    <source>
        <strain evidence="1 2">NPDC001867</strain>
    </source>
</reference>
<protein>
    <submittedName>
        <fullName evidence="1">Uncharacterized protein</fullName>
    </submittedName>
</protein>
<gene>
    <name evidence="1" type="ORF">ACFYY5_29400</name>
</gene>
<comment type="caution">
    <text evidence="1">The sequence shown here is derived from an EMBL/GenBank/DDBJ whole genome shotgun (WGS) entry which is preliminary data.</text>
</comment>
<proteinExistence type="predicted"/>
<evidence type="ECO:0000313" key="1">
    <source>
        <dbReference type="EMBL" id="MFF4026974.1"/>
    </source>
</evidence>
<dbReference type="EMBL" id="JBIATK010000012">
    <property type="protein sequence ID" value="MFF4026974.1"/>
    <property type="molecule type" value="Genomic_DNA"/>
</dbReference>
<organism evidence="1 2">
    <name type="scientific">Nocardia elegans</name>
    <dbReference type="NCBI Taxonomy" id="300029"/>
    <lineage>
        <taxon>Bacteria</taxon>
        <taxon>Bacillati</taxon>
        <taxon>Actinomycetota</taxon>
        <taxon>Actinomycetes</taxon>
        <taxon>Mycobacteriales</taxon>
        <taxon>Nocardiaceae</taxon>
        <taxon>Nocardia</taxon>
    </lineage>
</organism>